<accession>A0ACB7ZC03</accession>
<dbReference type="EMBL" id="CM037162">
    <property type="protein sequence ID" value="KAH7862967.1"/>
    <property type="molecule type" value="Genomic_DNA"/>
</dbReference>
<gene>
    <name evidence="1" type="ORF">Vadar_011619</name>
</gene>
<organism evidence="1 2">
    <name type="scientific">Vaccinium darrowii</name>
    <dbReference type="NCBI Taxonomy" id="229202"/>
    <lineage>
        <taxon>Eukaryota</taxon>
        <taxon>Viridiplantae</taxon>
        <taxon>Streptophyta</taxon>
        <taxon>Embryophyta</taxon>
        <taxon>Tracheophyta</taxon>
        <taxon>Spermatophyta</taxon>
        <taxon>Magnoliopsida</taxon>
        <taxon>eudicotyledons</taxon>
        <taxon>Gunneridae</taxon>
        <taxon>Pentapetalae</taxon>
        <taxon>asterids</taxon>
        <taxon>Ericales</taxon>
        <taxon>Ericaceae</taxon>
        <taxon>Vaccinioideae</taxon>
        <taxon>Vaccinieae</taxon>
        <taxon>Vaccinium</taxon>
    </lineage>
</organism>
<name>A0ACB7ZC03_9ERIC</name>
<evidence type="ECO:0000313" key="2">
    <source>
        <dbReference type="Proteomes" id="UP000828048"/>
    </source>
</evidence>
<dbReference type="Proteomes" id="UP000828048">
    <property type="component" value="Chromosome 12"/>
</dbReference>
<reference evidence="1 2" key="1">
    <citation type="journal article" date="2021" name="Hortic Res">
        <title>High-quality reference genome and annotation aids understanding of berry development for evergreen blueberry (Vaccinium darrowii).</title>
        <authorList>
            <person name="Yu J."/>
            <person name="Hulse-Kemp A.M."/>
            <person name="Babiker E."/>
            <person name="Staton M."/>
        </authorList>
    </citation>
    <scope>NUCLEOTIDE SEQUENCE [LARGE SCALE GENOMIC DNA]</scope>
    <source>
        <strain evidence="2">cv. NJ 8807/NJ 8810</strain>
        <tissue evidence="1">Young leaf</tissue>
    </source>
</reference>
<evidence type="ECO:0000313" key="1">
    <source>
        <dbReference type="EMBL" id="KAH7862967.1"/>
    </source>
</evidence>
<sequence length="122" mass="13814">MPGITNVGHGFCGETGSLSKVFESLETLRFEGMLEWVDWCILDAREFSWLQNIIMCPKLIGDLPKEVPFLVRLEIKGCPKHVASLMRASSIRDLVLEECQGVQLEWQGVLLLKHCTFPILQV</sequence>
<proteinExistence type="predicted"/>
<keyword evidence="2" id="KW-1185">Reference proteome</keyword>
<comment type="caution">
    <text evidence="1">The sequence shown here is derived from an EMBL/GenBank/DDBJ whole genome shotgun (WGS) entry which is preliminary data.</text>
</comment>
<protein>
    <submittedName>
        <fullName evidence="1">Uncharacterized protein</fullName>
    </submittedName>
</protein>